<sequence length="40" mass="4602">MHLSLYNKRNMQNTGKINFPVNLLSDYLVIPNNLLLSLSL</sequence>
<comment type="caution">
    <text evidence="1">The sequence shown here is derived from an EMBL/GenBank/DDBJ whole genome shotgun (WGS) entry which is preliminary data.</text>
</comment>
<reference evidence="1 2" key="1">
    <citation type="submission" date="2011-02" db="EMBL/GenBank/DDBJ databases">
        <authorList>
            <person name="Durkin A.S."/>
            <person name="Madupu R."/>
            <person name="Torralba M."/>
            <person name="Gillis M."/>
            <person name="Methe B."/>
            <person name="Sutton G."/>
            <person name="Nelson K.E."/>
        </authorList>
    </citation>
    <scope>NUCLEOTIDE SEQUENCE [LARGE SCALE GENOMIC DNA]</scope>
    <source>
        <strain evidence="1 2">CRIS 18C-A</strain>
    </source>
</reference>
<evidence type="ECO:0000313" key="2">
    <source>
        <dbReference type="Proteomes" id="UP000003155"/>
    </source>
</evidence>
<dbReference type="AlphaFoldDB" id="F0H436"/>
<feature type="non-terminal residue" evidence="1">
    <location>
        <position position="40"/>
    </location>
</feature>
<accession>F0H436</accession>
<protein>
    <submittedName>
        <fullName evidence="1">Uncharacterized protein</fullName>
    </submittedName>
</protein>
<gene>
    <name evidence="1" type="ORF">HMPREF9303_0777</name>
</gene>
<keyword evidence="2" id="KW-1185">Reference proteome</keyword>
<dbReference type="Proteomes" id="UP000003155">
    <property type="component" value="Unassembled WGS sequence"/>
</dbReference>
<dbReference type="EMBL" id="AEXO01000011">
    <property type="protein sequence ID" value="EGC87432.1"/>
    <property type="molecule type" value="Genomic_DNA"/>
</dbReference>
<evidence type="ECO:0000313" key="1">
    <source>
        <dbReference type="EMBL" id="EGC87432.1"/>
    </source>
</evidence>
<proteinExistence type="predicted"/>
<name>F0H436_9BACT</name>
<organism evidence="1 2">
    <name type="scientific">Prevotella denticola CRIS 18C-A</name>
    <dbReference type="NCBI Taxonomy" id="944557"/>
    <lineage>
        <taxon>Bacteria</taxon>
        <taxon>Pseudomonadati</taxon>
        <taxon>Bacteroidota</taxon>
        <taxon>Bacteroidia</taxon>
        <taxon>Bacteroidales</taxon>
        <taxon>Prevotellaceae</taxon>
        <taxon>Prevotella</taxon>
    </lineage>
</organism>